<accession>A0A919S559</accession>
<comment type="caution">
    <text evidence="2">The sequence shown here is derived from an EMBL/GenBank/DDBJ whole genome shotgun (WGS) entry which is preliminary data.</text>
</comment>
<sequence length="180" mass="19554">MGRELTPAELLVMGLLCERPRHGYDLDQVIAARGMREWTPIAFSSLYYLLRKLETDGLITPVGPGDQRRRVYTPTSTGRQLTAEATRSALATLSPPHPPVLIGLANAPMLEPAATVAALHARSRAITAELDRLTAHRDQQAAGAPPAVAALFDYALAMLDAEHGWVRRTVESLEAPDVQN</sequence>
<dbReference type="SUPFAM" id="SSF46785">
    <property type="entry name" value="Winged helix' DNA-binding domain"/>
    <property type="match status" value="1"/>
</dbReference>
<dbReference type="InterPro" id="IPR036390">
    <property type="entry name" value="WH_DNA-bd_sf"/>
</dbReference>
<evidence type="ECO:0000313" key="2">
    <source>
        <dbReference type="EMBL" id="GIM65529.1"/>
    </source>
</evidence>
<dbReference type="InterPro" id="IPR036388">
    <property type="entry name" value="WH-like_DNA-bd_sf"/>
</dbReference>
<dbReference type="Proteomes" id="UP000681340">
    <property type="component" value="Unassembled WGS sequence"/>
</dbReference>
<gene>
    <name evidence="2" type="ORF">Aau02nite_17800</name>
</gene>
<name>A0A919S559_9ACTN</name>
<dbReference type="RefSeq" id="WP_212987834.1">
    <property type="nucleotide sequence ID" value="NZ_BAABEA010000017.1"/>
</dbReference>
<keyword evidence="3" id="KW-1185">Reference proteome</keyword>
<protein>
    <submittedName>
        <fullName evidence="2">PadR family transcriptional regulator</fullName>
    </submittedName>
</protein>
<dbReference type="PANTHER" id="PTHR43252:SF2">
    <property type="entry name" value="TRANSCRIPTION REGULATOR, PADR-LIKE FAMILY"/>
    <property type="match status" value="1"/>
</dbReference>
<organism evidence="2 3">
    <name type="scientific">Actinoplanes auranticolor</name>
    <dbReference type="NCBI Taxonomy" id="47988"/>
    <lineage>
        <taxon>Bacteria</taxon>
        <taxon>Bacillati</taxon>
        <taxon>Actinomycetota</taxon>
        <taxon>Actinomycetes</taxon>
        <taxon>Micromonosporales</taxon>
        <taxon>Micromonosporaceae</taxon>
        <taxon>Actinoplanes</taxon>
    </lineage>
</organism>
<evidence type="ECO:0000313" key="3">
    <source>
        <dbReference type="Proteomes" id="UP000681340"/>
    </source>
</evidence>
<dbReference type="Gene3D" id="1.10.10.10">
    <property type="entry name" value="Winged helix-like DNA-binding domain superfamily/Winged helix DNA-binding domain"/>
    <property type="match status" value="1"/>
</dbReference>
<dbReference type="PANTHER" id="PTHR43252">
    <property type="entry name" value="TRANSCRIPTIONAL REGULATOR YQJI"/>
    <property type="match status" value="1"/>
</dbReference>
<reference evidence="2" key="1">
    <citation type="submission" date="2021-03" db="EMBL/GenBank/DDBJ databases">
        <title>Whole genome shotgun sequence of Actinoplanes auranticolor NBRC 12245.</title>
        <authorList>
            <person name="Komaki H."/>
            <person name="Tamura T."/>
        </authorList>
    </citation>
    <scope>NUCLEOTIDE SEQUENCE</scope>
    <source>
        <strain evidence="2">NBRC 12245</strain>
    </source>
</reference>
<feature type="domain" description="Transcription regulator PadR N-terminal" evidence="1">
    <location>
        <begin position="12"/>
        <end position="82"/>
    </location>
</feature>
<dbReference type="InterPro" id="IPR005149">
    <property type="entry name" value="Tscrpt_reg_PadR_N"/>
</dbReference>
<dbReference type="AlphaFoldDB" id="A0A919S559"/>
<dbReference type="EMBL" id="BOQL01000017">
    <property type="protein sequence ID" value="GIM65529.1"/>
    <property type="molecule type" value="Genomic_DNA"/>
</dbReference>
<dbReference type="Pfam" id="PF03551">
    <property type="entry name" value="PadR"/>
    <property type="match status" value="1"/>
</dbReference>
<evidence type="ECO:0000259" key="1">
    <source>
        <dbReference type="Pfam" id="PF03551"/>
    </source>
</evidence>
<proteinExistence type="predicted"/>